<protein>
    <submittedName>
        <fullName evidence="1">Uncharacterized protein</fullName>
    </submittedName>
</protein>
<evidence type="ECO:0000313" key="1">
    <source>
        <dbReference type="EMBL" id="KAJ9097427.1"/>
    </source>
</evidence>
<keyword evidence="2" id="KW-1185">Reference proteome</keyword>
<reference evidence="1" key="1">
    <citation type="submission" date="2023-04" db="EMBL/GenBank/DDBJ databases">
        <title>Draft Genome sequencing of Naganishia species isolated from polar environments using Oxford Nanopore Technology.</title>
        <authorList>
            <person name="Leo P."/>
            <person name="Venkateswaran K."/>
        </authorList>
    </citation>
    <scope>NUCLEOTIDE SEQUENCE</scope>
    <source>
        <strain evidence="1">MNA-CCFEE 5261</strain>
    </source>
</reference>
<accession>A0ACC2VFS9</accession>
<evidence type="ECO:0000313" key="2">
    <source>
        <dbReference type="Proteomes" id="UP001241377"/>
    </source>
</evidence>
<proteinExistence type="predicted"/>
<gene>
    <name evidence="1" type="ORF">QFC19_006797</name>
</gene>
<dbReference type="EMBL" id="JASBWR010000086">
    <property type="protein sequence ID" value="KAJ9097427.1"/>
    <property type="molecule type" value="Genomic_DNA"/>
</dbReference>
<dbReference type="Proteomes" id="UP001241377">
    <property type="component" value="Unassembled WGS sequence"/>
</dbReference>
<comment type="caution">
    <text evidence="1">The sequence shown here is derived from an EMBL/GenBank/DDBJ whole genome shotgun (WGS) entry which is preliminary data.</text>
</comment>
<name>A0ACC2VFS9_9TREE</name>
<sequence length="291" mass="30657">MGAFVRKCLQNMFRSVLRSAVPRSARVVRVAPAQRWASTSSNHGSKSSDATWAMGSAVVFGATAAYLLMSGGDSSPAHQAAHKGTTHMKEFHDETNESKVPEDANTKTSAYKVDKGIAGRKEGVAQEKDAVPGEEKSEKPVSGGQSSSSSSSSEESSTPMEAADEGRKAEDIPAKEIEDSLHRAEVRSLPFTHPRGTAFESELVSLFQSIGVPRAAMNEEKEGQGKGDNSSSSSSSGGAAEGTMEAADEGRFAEDIPAAEIEQSLHQAEIVGVPRAAMDAEVTGKAIEDRD</sequence>
<organism evidence="1 2">
    <name type="scientific">Naganishia cerealis</name>
    <dbReference type="NCBI Taxonomy" id="610337"/>
    <lineage>
        <taxon>Eukaryota</taxon>
        <taxon>Fungi</taxon>
        <taxon>Dikarya</taxon>
        <taxon>Basidiomycota</taxon>
        <taxon>Agaricomycotina</taxon>
        <taxon>Tremellomycetes</taxon>
        <taxon>Filobasidiales</taxon>
        <taxon>Filobasidiaceae</taxon>
        <taxon>Naganishia</taxon>
    </lineage>
</organism>